<evidence type="ECO:0000256" key="6">
    <source>
        <dbReference type="ARBA" id="ARBA00023136"/>
    </source>
</evidence>
<dbReference type="InterPro" id="IPR051125">
    <property type="entry name" value="ABC-4/HrtB_transporter"/>
</dbReference>
<dbReference type="EMBL" id="JAAZHI010000220">
    <property type="protein sequence ID" value="NLA56847.1"/>
    <property type="molecule type" value="Genomic_DNA"/>
</dbReference>
<keyword evidence="4 7" id="KW-0812">Transmembrane</keyword>
<protein>
    <submittedName>
        <fullName evidence="9">ABC transporter permease</fullName>
    </submittedName>
</protein>
<comment type="subcellular location">
    <subcellularLocation>
        <location evidence="1">Cell membrane</location>
        <topology evidence="1">Multi-pass membrane protein</topology>
    </subcellularLocation>
</comment>
<keyword evidence="3" id="KW-1003">Cell membrane</keyword>
<feature type="transmembrane region" description="Helical" evidence="7">
    <location>
        <begin position="310"/>
        <end position="332"/>
    </location>
</feature>
<dbReference type="PANTHER" id="PTHR43738">
    <property type="entry name" value="ABC TRANSPORTER, MEMBRANE PROTEIN"/>
    <property type="match status" value="1"/>
</dbReference>
<comment type="caution">
    <text evidence="9">The sequence shown here is derived from an EMBL/GenBank/DDBJ whole genome shotgun (WGS) entry which is preliminary data.</text>
</comment>
<gene>
    <name evidence="9" type="ORF">GX859_11260</name>
</gene>
<keyword evidence="5 7" id="KW-1133">Transmembrane helix</keyword>
<keyword evidence="6 7" id="KW-0472">Membrane</keyword>
<evidence type="ECO:0000313" key="9">
    <source>
        <dbReference type="EMBL" id="NLA56847.1"/>
    </source>
</evidence>
<evidence type="ECO:0000256" key="5">
    <source>
        <dbReference type="ARBA" id="ARBA00022989"/>
    </source>
</evidence>
<proteinExistence type="predicted"/>
<dbReference type="GO" id="GO:0005886">
    <property type="term" value="C:plasma membrane"/>
    <property type="evidence" value="ECO:0007669"/>
    <property type="project" value="UniProtKB-SubCell"/>
</dbReference>
<evidence type="ECO:0000256" key="7">
    <source>
        <dbReference type="SAM" id="Phobius"/>
    </source>
</evidence>
<evidence type="ECO:0000313" key="10">
    <source>
        <dbReference type="Proteomes" id="UP000557899"/>
    </source>
</evidence>
<evidence type="ECO:0000256" key="4">
    <source>
        <dbReference type="ARBA" id="ARBA00022692"/>
    </source>
</evidence>
<evidence type="ECO:0000256" key="2">
    <source>
        <dbReference type="ARBA" id="ARBA00022448"/>
    </source>
</evidence>
<reference evidence="9 10" key="1">
    <citation type="journal article" date="2020" name="Biotechnol. Biofuels">
        <title>New insights from the biogas microbiome by comprehensive genome-resolved metagenomics of nearly 1600 species originating from multiple anaerobic digesters.</title>
        <authorList>
            <person name="Campanaro S."/>
            <person name="Treu L."/>
            <person name="Rodriguez-R L.M."/>
            <person name="Kovalovszki A."/>
            <person name="Ziels R.M."/>
            <person name="Maus I."/>
            <person name="Zhu X."/>
            <person name="Kougias P.G."/>
            <person name="Basile A."/>
            <person name="Luo G."/>
            <person name="Schluter A."/>
            <person name="Konstantinidis K.T."/>
            <person name="Angelidaki I."/>
        </authorList>
    </citation>
    <scope>NUCLEOTIDE SEQUENCE [LARGE SCALE GENOMIC DNA]</scope>
    <source>
        <strain evidence="9">AS15tlH2ME_198</strain>
    </source>
</reference>
<feature type="transmembrane region" description="Helical" evidence="7">
    <location>
        <begin position="264"/>
        <end position="283"/>
    </location>
</feature>
<accession>A0A7X6PPP4</accession>
<feature type="domain" description="ABC3 transporter permease C-terminal" evidence="8">
    <location>
        <begin position="262"/>
        <end position="372"/>
    </location>
</feature>
<evidence type="ECO:0000256" key="1">
    <source>
        <dbReference type="ARBA" id="ARBA00004651"/>
    </source>
</evidence>
<evidence type="ECO:0000259" key="8">
    <source>
        <dbReference type="Pfam" id="PF02687"/>
    </source>
</evidence>
<dbReference type="PANTHER" id="PTHR43738:SF1">
    <property type="entry name" value="HEMIN TRANSPORT SYSTEM PERMEASE PROTEIN HRTB-RELATED"/>
    <property type="match status" value="1"/>
</dbReference>
<evidence type="ECO:0000256" key="3">
    <source>
        <dbReference type="ARBA" id="ARBA00022475"/>
    </source>
</evidence>
<sequence>MFLALRELRFARGRFALMGTVIALISVLVVLLSGLSSGLVNDGVSGLKAMPATAFAFDEGTMKDNAFSRSVIDDEQLKTWQNADDVAAAEPMGVNIVNGVTDDGTQIDLTLFGVEPDGFLSPAVSTGEQLGAVAGIIVSEPLRDEGVELGSVVILDRLDLELTVIGFTEGQATFGHVDVAYLPIDTWRLMAAGLAEPGAPTQDQIDEMDFGYASVVAILAEEGANIDFATIDVTAETTTMTLTESFNASPGYEAETLTLSMIQFFLYAICALVVGAFFMVWTIQRSHDIAVLRAMGASSRYLVRDSLIQAAILLVGFTVVGVAAGIGMGAAMPDAMPFDLELEPIAIASGLTILLGMLGATIAVLRITRIDPLRALGGQR</sequence>
<feature type="transmembrane region" description="Helical" evidence="7">
    <location>
        <begin position="344"/>
        <end position="365"/>
    </location>
</feature>
<dbReference type="InterPro" id="IPR003838">
    <property type="entry name" value="ABC3_permease_C"/>
</dbReference>
<name>A0A7X6PPP4_9CORY</name>
<keyword evidence="2" id="KW-0813">Transport</keyword>
<dbReference type="AlphaFoldDB" id="A0A7X6PPP4"/>
<dbReference type="Pfam" id="PF02687">
    <property type="entry name" value="FtsX"/>
    <property type="match status" value="1"/>
</dbReference>
<organism evidence="9 10">
    <name type="scientific">Corynebacterium humireducens</name>
    <dbReference type="NCBI Taxonomy" id="1223514"/>
    <lineage>
        <taxon>Bacteria</taxon>
        <taxon>Bacillati</taxon>
        <taxon>Actinomycetota</taxon>
        <taxon>Actinomycetes</taxon>
        <taxon>Mycobacteriales</taxon>
        <taxon>Corynebacteriaceae</taxon>
        <taxon>Corynebacterium</taxon>
    </lineage>
</organism>
<dbReference type="Proteomes" id="UP000557899">
    <property type="component" value="Unassembled WGS sequence"/>
</dbReference>